<evidence type="ECO:0000256" key="9">
    <source>
        <dbReference type="SAM" id="SignalP"/>
    </source>
</evidence>
<accession>A0A8J3LNG2</accession>
<evidence type="ECO:0000256" key="3">
    <source>
        <dbReference type="ARBA" id="ARBA00010742"/>
    </source>
</evidence>
<dbReference type="GO" id="GO:0005886">
    <property type="term" value="C:plasma membrane"/>
    <property type="evidence" value="ECO:0007669"/>
    <property type="project" value="UniProtKB-SubCell"/>
</dbReference>
<evidence type="ECO:0000256" key="2">
    <source>
        <dbReference type="ARBA" id="ARBA00004533"/>
    </source>
</evidence>
<name>A0A8J3LNG2_9ACTN</name>
<evidence type="ECO:0000256" key="6">
    <source>
        <dbReference type="ARBA" id="ARBA00022519"/>
    </source>
</evidence>
<dbReference type="Proteomes" id="UP000653674">
    <property type="component" value="Unassembled WGS sequence"/>
</dbReference>
<feature type="signal peptide" evidence="9">
    <location>
        <begin position="1"/>
        <end position="22"/>
    </location>
</feature>
<evidence type="ECO:0000313" key="10">
    <source>
        <dbReference type="EMBL" id="GIG74594.1"/>
    </source>
</evidence>
<dbReference type="PANTHER" id="PTHR30024:SF47">
    <property type="entry name" value="TAURINE-BINDING PERIPLASMIC PROTEIN"/>
    <property type="match status" value="1"/>
</dbReference>
<keyword evidence="7 9" id="KW-0732">Signal</keyword>
<keyword evidence="8" id="KW-0472">Membrane</keyword>
<evidence type="ECO:0000256" key="1">
    <source>
        <dbReference type="ARBA" id="ARBA00004418"/>
    </source>
</evidence>
<dbReference type="InterPro" id="IPR010067">
    <property type="entry name" value="ABC_SsuA_sub-bd"/>
</dbReference>
<keyword evidence="10" id="KW-0449">Lipoprotein</keyword>
<dbReference type="PANTHER" id="PTHR30024">
    <property type="entry name" value="ALIPHATIC SULFONATES-BINDING PROTEIN-RELATED"/>
    <property type="match status" value="1"/>
</dbReference>
<evidence type="ECO:0000256" key="5">
    <source>
        <dbReference type="ARBA" id="ARBA00022475"/>
    </source>
</evidence>
<evidence type="ECO:0000313" key="11">
    <source>
        <dbReference type="Proteomes" id="UP000653674"/>
    </source>
</evidence>
<keyword evidence="4" id="KW-0813">Transport</keyword>
<proteinExistence type="inferred from homology"/>
<protein>
    <submittedName>
        <fullName evidence="10">Lipoprotein</fullName>
    </submittedName>
</protein>
<keyword evidence="5" id="KW-1003">Cell membrane</keyword>
<evidence type="ECO:0000256" key="7">
    <source>
        <dbReference type="ARBA" id="ARBA00022729"/>
    </source>
</evidence>
<dbReference type="SUPFAM" id="SSF53850">
    <property type="entry name" value="Periplasmic binding protein-like II"/>
    <property type="match status" value="1"/>
</dbReference>
<reference evidence="10" key="1">
    <citation type="submission" date="2021-01" db="EMBL/GenBank/DDBJ databases">
        <title>Whole genome shotgun sequence of Planosporangium flavigriseum NBRC 105377.</title>
        <authorList>
            <person name="Komaki H."/>
            <person name="Tamura T."/>
        </authorList>
    </citation>
    <scope>NUCLEOTIDE SEQUENCE</scope>
    <source>
        <strain evidence="10">NBRC 105377</strain>
    </source>
</reference>
<dbReference type="AlphaFoldDB" id="A0A8J3LNG2"/>
<comment type="caution">
    <text evidence="10">The sequence shown here is derived from an EMBL/GenBank/DDBJ whole genome shotgun (WGS) entry which is preliminary data.</text>
</comment>
<evidence type="ECO:0000256" key="4">
    <source>
        <dbReference type="ARBA" id="ARBA00022448"/>
    </source>
</evidence>
<dbReference type="NCBIfam" id="TIGR01728">
    <property type="entry name" value="SsuA_fam"/>
    <property type="match status" value="1"/>
</dbReference>
<organism evidence="10 11">
    <name type="scientific">Planosporangium flavigriseum</name>
    <dbReference type="NCBI Taxonomy" id="373681"/>
    <lineage>
        <taxon>Bacteria</taxon>
        <taxon>Bacillati</taxon>
        <taxon>Actinomycetota</taxon>
        <taxon>Actinomycetes</taxon>
        <taxon>Micromonosporales</taxon>
        <taxon>Micromonosporaceae</taxon>
        <taxon>Planosporangium</taxon>
    </lineage>
</organism>
<sequence length="348" mass="36225">MRTLIRAVAVAAVTGAALTGLAACGGSPQKASGAGDPVTLRLGYFPNLTHATPIVGIKKNFYADKLGRNVAIEAKTFNAGPEAVEALFSGAVDATYIGPNPTVNAWQKSKGQAVRVVAGAASGGAAFVVKPDITGPEQLKGKKIASPQLGNTQDVALRYWLKQHGLNTTKEGGGDITILPQANADTVTAFGTGAIDGAWVPEPFASRLVKAGGKVLVDERDLWPGGKFVVTNLLVSTKFLKAHPDVVKNLIAGQVEANDFINANPVEAQQVVNAAIGELSGKVPDAKQTADAWKTLTFLNDPIASSLRDGARHAEEVGLLQPVDLTGIYDLTLLNEVLKARGAPEVKV</sequence>
<dbReference type="RefSeq" id="WP_168073456.1">
    <property type="nucleotide sequence ID" value="NZ_BAAAQJ010000016.1"/>
</dbReference>
<keyword evidence="11" id="KW-1185">Reference proteome</keyword>
<gene>
    <name evidence="10" type="ORF">Pfl04_29980</name>
</gene>
<keyword evidence="6" id="KW-0997">Cell inner membrane</keyword>
<dbReference type="Pfam" id="PF13379">
    <property type="entry name" value="NMT1_2"/>
    <property type="match status" value="1"/>
</dbReference>
<comment type="subcellular location">
    <subcellularLocation>
        <location evidence="2">Cell inner membrane</location>
    </subcellularLocation>
    <subcellularLocation>
        <location evidence="1">Periplasm</location>
    </subcellularLocation>
</comment>
<dbReference type="GO" id="GO:0042626">
    <property type="term" value="F:ATPase-coupled transmembrane transporter activity"/>
    <property type="evidence" value="ECO:0007669"/>
    <property type="project" value="InterPro"/>
</dbReference>
<evidence type="ECO:0000256" key="8">
    <source>
        <dbReference type="ARBA" id="ARBA00023136"/>
    </source>
</evidence>
<dbReference type="Gene3D" id="3.40.190.10">
    <property type="entry name" value="Periplasmic binding protein-like II"/>
    <property type="match status" value="2"/>
</dbReference>
<dbReference type="InterPro" id="IPR044527">
    <property type="entry name" value="NrtA/CpmA_ABC-bd_dom"/>
</dbReference>
<comment type="similarity">
    <text evidence="3">Belongs to the bacterial solute-binding protein SsuA/TauA family.</text>
</comment>
<dbReference type="GO" id="GO:0042597">
    <property type="term" value="C:periplasmic space"/>
    <property type="evidence" value="ECO:0007669"/>
    <property type="project" value="UniProtKB-SubCell"/>
</dbReference>
<dbReference type="EMBL" id="BONU01000020">
    <property type="protein sequence ID" value="GIG74594.1"/>
    <property type="molecule type" value="Genomic_DNA"/>
</dbReference>
<dbReference type="PROSITE" id="PS51257">
    <property type="entry name" value="PROKAR_LIPOPROTEIN"/>
    <property type="match status" value="1"/>
</dbReference>
<dbReference type="CDD" id="cd13553">
    <property type="entry name" value="PBP2_NrtA_CpmA_like"/>
    <property type="match status" value="1"/>
</dbReference>
<feature type="chain" id="PRO_5038867132" evidence="9">
    <location>
        <begin position="23"/>
        <end position="348"/>
    </location>
</feature>